<evidence type="ECO:0000259" key="1">
    <source>
        <dbReference type="SMART" id="SM00894"/>
    </source>
</evidence>
<proteinExistence type="predicted"/>
<dbReference type="Proteomes" id="UP000586827">
    <property type="component" value="Unassembled WGS sequence"/>
</dbReference>
<feature type="domain" description="Excalibur calcium-binding" evidence="1">
    <location>
        <begin position="42"/>
        <end position="78"/>
    </location>
</feature>
<dbReference type="InterPro" id="IPR008613">
    <property type="entry name" value="Excalibur_Ca-bd_domain"/>
</dbReference>
<protein>
    <submittedName>
        <fullName evidence="2">Excalibur calcium-binding domain-containing protein</fullName>
    </submittedName>
</protein>
<evidence type="ECO:0000313" key="2">
    <source>
        <dbReference type="EMBL" id="NNH69568.1"/>
    </source>
</evidence>
<gene>
    <name evidence="2" type="ORF">HLB23_06750</name>
</gene>
<organism evidence="2 3">
    <name type="scientific">Nocardia uniformis</name>
    <dbReference type="NCBI Taxonomy" id="53432"/>
    <lineage>
        <taxon>Bacteria</taxon>
        <taxon>Bacillati</taxon>
        <taxon>Actinomycetota</taxon>
        <taxon>Actinomycetes</taxon>
        <taxon>Mycobacteriales</taxon>
        <taxon>Nocardiaceae</taxon>
        <taxon>Nocardia</taxon>
    </lineage>
</organism>
<dbReference type="Pfam" id="PF05901">
    <property type="entry name" value="Excalibur"/>
    <property type="match status" value="1"/>
</dbReference>
<dbReference type="AlphaFoldDB" id="A0A849BWP8"/>
<sequence length="78" mass="7940">MPGTGSGTGSANFGNRVGMLGPRIAIMLEDMMAGLGYRPGPHYATCEDVQHAGIAPLLRGAPSYSPHLDPDGDGIACA</sequence>
<comment type="caution">
    <text evidence="2">The sequence shown here is derived from an EMBL/GenBank/DDBJ whole genome shotgun (WGS) entry which is preliminary data.</text>
</comment>
<reference evidence="2 3" key="1">
    <citation type="submission" date="2020-05" db="EMBL/GenBank/DDBJ databases">
        <title>MicrobeNet Type strains.</title>
        <authorList>
            <person name="Nicholson A.C."/>
        </authorList>
    </citation>
    <scope>NUCLEOTIDE SEQUENCE [LARGE SCALE GENOMIC DNA]</scope>
    <source>
        <strain evidence="2 3">JCM 3224</strain>
    </source>
</reference>
<dbReference type="EMBL" id="JABELX010000003">
    <property type="protein sequence ID" value="NNH69568.1"/>
    <property type="molecule type" value="Genomic_DNA"/>
</dbReference>
<evidence type="ECO:0000313" key="3">
    <source>
        <dbReference type="Proteomes" id="UP000586827"/>
    </source>
</evidence>
<dbReference type="SMART" id="SM00894">
    <property type="entry name" value="Excalibur"/>
    <property type="match status" value="1"/>
</dbReference>
<keyword evidence="3" id="KW-1185">Reference proteome</keyword>
<accession>A0A849BWP8</accession>
<name>A0A849BWP8_9NOCA</name>